<evidence type="ECO:0000313" key="2">
    <source>
        <dbReference type="EMBL" id="CAB4859111.1"/>
    </source>
</evidence>
<dbReference type="InterPro" id="IPR029063">
    <property type="entry name" value="SAM-dependent_MTases_sf"/>
</dbReference>
<evidence type="ECO:0000313" key="3">
    <source>
        <dbReference type="EMBL" id="CAB5024994.1"/>
    </source>
</evidence>
<dbReference type="EMBL" id="CAFBPM010000010">
    <property type="protein sequence ID" value="CAB5024994.1"/>
    <property type="molecule type" value="Genomic_DNA"/>
</dbReference>
<dbReference type="InterPro" id="IPR013216">
    <property type="entry name" value="Methyltransf_11"/>
</dbReference>
<dbReference type="Pfam" id="PF08241">
    <property type="entry name" value="Methyltransf_11"/>
    <property type="match status" value="1"/>
</dbReference>
<reference evidence="2" key="1">
    <citation type="submission" date="2020-05" db="EMBL/GenBank/DDBJ databases">
        <authorList>
            <person name="Chiriac C."/>
            <person name="Salcher M."/>
            <person name="Ghai R."/>
            <person name="Kavagutti S V."/>
        </authorList>
    </citation>
    <scope>NUCLEOTIDE SEQUENCE</scope>
</reference>
<gene>
    <name evidence="2" type="ORF">UFOPK3427_00070</name>
    <name evidence="3" type="ORF">UFOPK4112_01151</name>
</gene>
<dbReference type="EMBL" id="CAFBLT010000001">
    <property type="protein sequence ID" value="CAB4859111.1"/>
    <property type="molecule type" value="Genomic_DNA"/>
</dbReference>
<accession>A0A6J7CMT9</accession>
<dbReference type="Gene3D" id="3.40.50.150">
    <property type="entry name" value="Vaccinia Virus protein VP39"/>
    <property type="match status" value="1"/>
</dbReference>
<dbReference type="AlphaFoldDB" id="A0A6J7CMT9"/>
<dbReference type="GO" id="GO:0008757">
    <property type="term" value="F:S-adenosylmethionine-dependent methyltransferase activity"/>
    <property type="evidence" value="ECO:0007669"/>
    <property type="project" value="InterPro"/>
</dbReference>
<proteinExistence type="predicted"/>
<evidence type="ECO:0000259" key="1">
    <source>
        <dbReference type="Pfam" id="PF08241"/>
    </source>
</evidence>
<sequence>MCNTLCLEFIEKALSEEDVKGKDVLEVGSFDVNGSPRTYVESMLPSSYVGIDIAPGPGVDEVCDAENLLERFGEHSFDILISTEMIEHVANWKLIISNFKRVLRPGGIVIVTTRSFGFPLHDYPVDYWRFETHDMDVIFSDFTECQIESDQSEPGVFITARKPEQFQEYNFDGYALFSMITLDRSLGLDEAITSVKSTDETVLLREEIEFLTDEVMRYQNLKTLRFTSWIRRFYAKVWSENK</sequence>
<dbReference type="CDD" id="cd02440">
    <property type="entry name" value="AdoMet_MTases"/>
    <property type="match status" value="1"/>
</dbReference>
<dbReference type="SUPFAM" id="SSF53335">
    <property type="entry name" value="S-adenosyl-L-methionine-dependent methyltransferases"/>
    <property type="match status" value="1"/>
</dbReference>
<feature type="domain" description="Methyltransferase type 11" evidence="1">
    <location>
        <begin position="61"/>
        <end position="111"/>
    </location>
</feature>
<name>A0A6J7CMT9_9ZZZZ</name>
<organism evidence="2">
    <name type="scientific">freshwater metagenome</name>
    <dbReference type="NCBI Taxonomy" id="449393"/>
    <lineage>
        <taxon>unclassified sequences</taxon>
        <taxon>metagenomes</taxon>
        <taxon>ecological metagenomes</taxon>
    </lineage>
</organism>
<protein>
    <submittedName>
        <fullName evidence="2">Unannotated protein</fullName>
    </submittedName>
</protein>